<dbReference type="Pfam" id="PF04023">
    <property type="entry name" value="FeoA"/>
    <property type="match status" value="1"/>
</dbReference>
<dbReference type="Gene3D" id="2.30.30.90">
    <property type="match status" value="1"/>
</dbReference>
<dbReference type="InterPro" id="IPR038157">
    <property type="entry name" value="FeoA_core_dom"/>
</dbReference>
<gene>
    <name evidence="3" type="ORF">SAMN02744040_00687</name>
</gene>
<evidence type="ECO:0000313" key="4">
    <source>
        <dbReference type="Proteomes" id="UP000242520"/>
    </source>
</evidence>
<evidence type="ECO:0000256" key="1">
    <source>
        <dbReference type="ARBA" id="ARBA00023004"/>
    </source>
</evidence>
<feature type="domain" description="Ferrous iron transporter FeoA-like" evidence="2">
    <location>
        <begin position="1"/>
        <end position="71"/>
    </location>
</feature>
<name>A0A1M5PY09_9FIRM</name>
<accession>A0A1M5PY09</accession>
<protein>
    <submittedName>
        <fullName evidence="3">Ferrous iron transport protein A</fullName>
    </submittedName>
</protein>
<organism evidence="3 4">
    <name type="scientific">Tepidibacter thalassicus DSM 15285</name>
    <dbReference type="NCBI Taxonomy" id="1123350"/>
    <lineage>
        <taxon>Bacteria</taxon>
        <taxon>Bacillati</taxon>
        <taxon>Bacillota</taxon>
        <taxon>Clostridia</taxon>
        <taxon>Peptostreptococcales</taxon>
        <taxon>Peptostreptococcaceae</taxon>
        <taxon>Tepidibacter</taxon>
    </lineage>
</organism>
<dbReference type="SUPFAM" id="SSF50037">
    <property type="entry name" value="C-terminal domain of transcriptional repressors"/>
    <property type="match status" value="1"/>
</dbReference>
<dbReference type="EMBL" id="FQXH01000007">
    <property type="protein sequence ID" value="SHH06887.1"/>
    <property type="molecule type" value="Genomic_DNA"/>
</dbReference>
<proteinExistence type="predicted"/>
<dbReference type="AlphaFoldDB" id="A0A1M5PY09"/>
<dbReference type="OrthoDB" id="2111964at2"/>
<dbReference type="Proteomes" id="UP000242520">
    <property type="component" value="Unassembled WGS sequence"/>
</dbReference>
<reference evidence="4" key="1">
    <citation type="submission" date="2016-11" db="EMBL/GenBank/DDBJ databases">
        <authorList>
            <person name="Varghese N."/>
            <person name="Submissions S."/>
        </authorList>
    </citation>
    <scope>NUCLEOTIDE SEQUENCE [LARGE SCALE GENOMIC DNA]</scope>
    <source>
        <strain evidence="4">DSM 15285</strain>
    </source>
</reference>
<dbReference type="GO" id="GO:0046914">
    <property type="term" value="F:transition metal ion binding"/>
    <property type="evidence" value="ECO:0007669"/>
    <property type="project" value="InterPro"/>
</dbReference>
<keyword evidence="1" id="KW-0408">Iron</keyword>
<dbReference type="SMART" id="SM00899">
    <property type="entry name" value="FeoA"/>
    <property type="match status" value="1"/>
</dbReference>
<keyword evidence="4" id="KW-1185">Reference proteome</keyword>
<dbReference type="RefSeq" id="WP_072723665.1">
    <property type="nucleotide sequence ID" value="NZ_FQXH01000007.1"/>
</dbReference>
<dbReference type="InterPro" id="IPR008988">
    <property type="entry name" value="Transcriptional_repressor_C"/>
</dbReference>
<evidence type="ECO:0000259" key="2">
    <source>
        <dbReference type="SMART" id="SM00899"/>
    </source>
</evidence>
<dbReference type="InterPro" id="IPR007167">
    <property type="entry name" value="Fe-transptr_FeoA-like"/>
</dbReference>
<evidence type="ECO:0000313" key="3">
    <source>
        <dbReference type="EMBL" id="SHH06887.1"/>
    </source>
</evidence>
<sequence>MTLDMVNRGQKIEILSIPDEKIRVQAIRLGLYEGAKLVCSEKVLAGPVVLQNRFQEIAIGRKLAQTIKVKAV</sequence>
<dbReference type="STRING" id="1123350.SAMN02744040_00687"/>